<sequence length="84" mass="9299">MSAMGVDEAIDALEERSVGLVSSYLSAETLHDAAKFEGHLTGVCESLAALRGTELREEWDDALNRYQNYICTGDYRKTPEGENQ</sequence>
<reference evidence="1 2" key="1">
    <citation type="submission" date="2014-01" db="EMBL/GenBank/DDBJ databases">
        <authorList>
            <person name="Schneider V.M."/>
            <person name="Bowman C.A."/>
            <person name="Russell D.A."/>
            <person name="Pope W.H."/>
            <person name="Jacobs-Sera D."/>
            <person name="Hendrix R.W."/>
            <person name="Hatfull G.F."/>
        </authorList>
    </citation>
    <scope>NUCLEOTIDE SEQUENCE [LARGE SCALE GENOMIC DNA]</scope>
</reference>
<organism evidence="1 2">
    <name type="scientific">Mycobacterium phage Hawkeye</name>
    <dbReference type="NCBI Taxonomy" id="1458711"/>
    <lineage>
        <taxon>Viruses</taxon>
        <taxon>Duplodnaviria</taxon>
        <taxon>Heunggongvirae</taxon>
        <taxon>Uroviricota</taxon>
        <taxon>Caudoviricetes</taxon>
        <taxon>Dclasvirinae</taxon>
        <taxon>Hawkeyevirus</taxon>
        <taxon>Hawkeyevirus hawkeye</taxon>
    </lineage>
</organism>
<dbReference type="GeneID" id="19527275"/>
<dbReference type="KEGG" id="vg:19527275"/>
<dbReference type="EMBL" id="KJ194582">
    <property type="protein sequence ID" value="AHN84106.1"/>
    <property type="molecule type" value="Genomic_DNA"/>
</dbReference>
<proteinExistence type="predicted"/>
<keyword evidence="2" id="KW-1185">Reference proteome</keyword>
<dbReference type="RefSeq" id="YP_009035990.1">
    <property type="nucleotide sequence ID" value="NC_024209.1"/>
</dbReference>
<gene>
    <name evidence="1" type="primary">95</name>
    <name evidence="1" type="ORF">PBI_HAWKEYE_95</name>
</gene>
<evidence type="ECO:0000313" key="1">
    <source>
        <dbReference type="EMBL" id="AHN84106.1"/>
    </source>
</evidence>
<protein>
    <submittedName>
        <fullName evidence="1">Uncharacterized protein</fullName>
    </submittedName>
</protein>
<accession>X2KST0</accession>
<evidence type="ECO:0000313" key="2">
    <source>
        <dbReference type="Proteomes" id="UP000019737"/>
    </source>
</evidence>
<name>X2KST0_9CAUD</name>
<dbReference type="Proteomes" id="UP000019737">
    <property type="component" value="Segment"/>
</dbReference>